<evidence type="ECO:0000313" key="2">
    <source>
        <dbReference type="EMBL" id="KAF2233748.1"/>
    </source>
</evidence>
<feature type="compositionally biased region" description="Polar residues" evidence="1">
    <location>
        <begin position="201"/>
        <end position="214"/>
    </location>
</feature>
<feature type="region of interest" description="Disordered" evidence="1">
    <location>
        <begin position="189"/>
        <end position="214"/>
    </location>
</feature>
<accession>A0A6A6H7D5</accession>
<organism evidence="2 3">
    <name type="scientific">Viridothelium virens</name>
    <name type="common">Speckled blister lichen</name>
    <name type="synonym">Trypethelium virens</name>
    <dbReference type="NCBI Taxonomy" id="1048519"/>
    <lineage>
        <taxon>Eukaryota</taxon>
        <taxon>Fungi</taxon>
        <taxon>Dikarya</taxon>
        <taxon>Ascomycota</taxon>
        <taxon>Pezizomycotina</taxon>
        <taxon>Dothideomycetes</taxon>
        <taxon>Dothideomycetes incertae sedis</taxon>
        <taxon>Trypetheliales</taxon>
        <taxon>Trypetheliaceae</taxon>
        <taxon>Viridothelium</taxon>
    </lineage>
</organism>
<dbReference type="OrthoDB" id="10673378at2759"/>
<feature type="compositionally biased region" description="Polar residues" evidence="1">
    <location>
        <begin position="52"/>
        <end position="64"/>
    </location>
</feature>
<proteinExistence type="predicted"/>
<protein>
    <submittedName>
        <fullName evidence="2">Uncharacterized protein</fullName>
    </submittedName>
</protein>
<dbReference type="Proteomes" id="UP000800092">
    <property type="component" value="Unassembled WGS sequence"/>
</dbReference>
<dbReference type="AlphaFoldDB" id="A0A6A6H7D5"/>
<gene>
    <name evidence="2" type="ORF">EV356DRAFT_195675</name>
</gene>
<dbReference type="EMBL" id="ML991804">
    <property type="protein sequence ID" value="KAF2233748.1"/>
    <property type="molecule type" value="Genomic_DNA"/>
</dbReference>
<reference evidence="2" key="1">
    <citation type="journal article" date="2020" name="Stud. Mycol.">
        <title>101 Dothideomycetes genomes: a test case for predicting lifestyles and emergence of pathogens.</title>
        <authorList>
            <person name="Haridas S."/>
            <person name="Albert R."/>
            <person name="Binder M."/>
            <person name="Bloem J."/>
            <person name="Labutti K."/>
            <person name="Salamov A."/>
            <person name="Andreopoulos B."/>
            <person name="Baker S."/>
            <person name="Barry K."/>
            <person name="Bills G."/>
            <person name="Bluhm B."/>
            <person name="Cannon C."/>
            <person name="Castanera R."/>
            <person name="Culley D."/>
            <person name="Daum C."/>
            <person name="Ezra D."/>
            <person name="Gonzalez J."/>
            <person name="Henrissat B."/>
            <person name="Kuo A."/>
            <person name="Liang C."/>
            <person name="Lipzen A."/>
            <person name="Lutzoni F."/>
            <person name="Magnuson J."/>
            <person name="Mondo S."/>
            <person name="Nolan M."/>
            <person name="Ohm R."/>
            <person name="Pangilinan J."/>
            <person name="Park H.-J."/>
            <person name="Ramirez L."/>
            <person name="Alfaro M."/>
            <person name="Sun H."/>
            <person name="Tritt A."/>
            <person name="Yoshinaga Y."/>
            <person name="Zwiers L.-H."/>
            <person name="Turgeon B."/>
            <person name="Goodwin S."/>
            <person name="Spatafora J."/>
            <person name="Crous P."/>
            <person name="Grigoriev I."/>
        </authorList>
    </citation>
    <scope>NUCLEOTIDE SEQUENCE</scope>
    <source>
        <strain evidence="2">Tuck. ex Michener</strain>
    </source>
</reference>
<evidence type="ECO:0000313" key="3">
    <source>
        <dbReference type="Proteomes" id="UP000800092"/>
    </source>
</evidence>
<sequence length="241" mass="27442">MAEPEQSGHDIRDPAINPAVPPSQIERLNANPDASSSIDIRRRPRPKFASYITGQRSKSNQGTSSDRRQDYSTATSFDPWQSYPPSHDFSSPAAPPETDRLLESILKHVLAYPFEPLPPRFTSALSYIAEAFQKLRDDLADVKNVLREESAGRQADEHAWMAERQEFKHQIERLQNLVDLRPRVENELKKNSQGFMDPNKTEGSQYPTQSPMPSGNSLRRISLCLQAERRFQCSRYLLSCV</sequence>
<feature type="compositionally biased region" description="Basic and acidic residues" evidence="1">
    <location>
        <begin position="1"/>
        <end position="13"/>
    </location>
</feature>
<feature type="region of interest" description="Disordered" evidence="1">
    <location>
        <begin position="1"/>
        <end position="96"/>
    </location>
</feature>
<name>A0A6A6H7D5_VIRVR</name>
<evidence type="ECO:0000256" key="1">
    <source>
        <dbReference type="SAM" id="MobiDB-lite"/>
    </source>
</evidence>
<keyword evidence="3" id="KW-1185">Reference proteome</keyword>